<name>A0ABV0SR16_9TELE</name>
<sequence length="115" mass="13214">METKNYTEQIGSPTPPKPMLRMCQCSPLRSIQHKFLHVKPGHSTCTPRAMKRHTGGDTLRQPLDHSNLNPCMSSCGMEWPRDKNQRHPLVHAITVKLCRYIDIFKMSRLYGAERG</sequence>
<evidence type="ECO:0000313" key="1">
    <source>
        <dbReference type="EMBL" id="MEQ2222231.1"/>
    </source>
</evidence>
<proteinExistence type="predicted"/>
<reference evidence="1 2" key="1">
    <citation type="submission" date="2021-06" db="EMBL/GenBank/DDBJ databases">
        <authorList>
            <person name="Palmer J.M."/>
        </authorList>
    </citation>
    <scope>NUCLEOTIDE SEQUENCE [LARGE SCALE GENOMIC DNA]</scope>
    <source>
        <strain evidence="2">if_2019</strain>
        <tissue evidence="1">Muscle</tissue>
    </source>
</reference>
<accession>A0ABV0SR16</accession>
<dbReference type="EMBL" id="JAHRIQ010002811">
    <property type="protein sequence ID" value="MEQ2222231.1"/>
    <property type="molecule type" value="Genomic_DNA"/>
</dbReference>
<keyword evidence="2" id="KW-1185">Reference proteome</keyword>
<dbReference type="Proteomes" id="UP001482620">
    <property type="component" value="Unassembled WGS sequence"/>
</dbReference>
<comment type="caution">
    <text evidence="1">The sequence shown here is derived from an EMBL/GenBank/DDBJ whole genome shotgun (WGS) entry which is preliminary data.</text>
</comment>
<gene>
    <name evidence="1" type="ORF">ILYODFUR_024035</name>
</gene>
<protein>
    <submittedName>
        <fullName evidence="1">Uncharacterized protein</fullName>
    </submittedName>
</protein>
<organism evidence="1 2">
    <name type="scientific">Ilyodon furcidens</name>
    <name type="common">goldbreast splitfin</name>
    <dbReference type="NCBI Taxonomy" id="33524"/>
    <lineage>
        <taxon>Eukaryota</taxon>
        <taxon>Metazoa</taxon>
        <taxon>Chordata</taxon>
        <taxon>Craniata</taxon>
        <taxon>Vertebrata</taxon>
        <taxon>Euteleostomi</taxon>
        <taxon>Actinopterygii</taxon>
        <taxon>Neopterygii</taxon>
        <taxon>Teleostei</taxon>
        <taxon>Neoteleostei</taxon>
        <taxon>Acanthomorphata</taxon>
        <taxon>Ovalentaria</taxon>
        <taxon>Atherinomorphae</taxon>
        <taxon>Cyprinodontiformes</taxon>
        <taxon>Goodeidae</taxon>
        <taxon>Ilyodon</taxon>
    </lineage>
</organism>
<evidence type="ECO:0000313" key="2">
    <source>
        <dbReference type="Proteomes" id="UP001482620"/>
    </source>
</evidence>